<evidence type="ECO:0000313" key="5">
    <source>
        <dbReference type="EMBL" id="QDU90428.1"/>
    </source>
</evidence>
<dbReference type="EMBL" id="CP036291">
    <property type="protein sequence ID" value="QDU90428.1"/>
    <property type="molecule type" value="Genomic_DNA"/>
</dbReference>
<dbReference type="AlphaFoldDB" id="A0A518DG31"/>
<dbReference type="InterPro" id="IPR018060">
    <property type="entry name" value="HTH_AraC"/>
</dbReference>
<dbReference type="SUPFAM" id="SSF46689">
    <property type="entry name" value="Homeodomain-like"/>
    <property type="match status" value="1"/>
</dbReference>
<dbReference type="PANTHER" id="PTHR43280">
    <property type="entry name" value="ARAC-FAMILY TRANSCRIPTIONAL REGULATOR"/>
    <property type="match status" value="1"/>
</dbReference>
<gene>
    <name evidence="5" type="primary">xylR_7</name>
    <name evidence="5" type="ORF">Pla175_38320</name>
</gene>
<dbReference type="RefSeq" id="WP_197526987.1">
    <property type="nucleotide sequence ID" value="NZ_CP036291.1"/>
</dbReference>
<keyword evidence="2" id="KW-0238">DNA-binding</keyword>
<protein>
    <submittedName>
        <fullName evidence="5">Xylose operon regulatory protein</fullName>
    </submittedName>
</protein>
<evidence type="ECO:0000256" key="3">
    <source>
        <dbReference type="ARBA" id="ARBA00023163"/>
    </source>
</evidence>
<proteinExistence type="predicted"/>
<keyword evidence="6" id="KW-1185">Reference proteome</keyword>
<dbReference type="PANTHER" id="PTHR43280:SF2">
    <property type="entry name" value="HTH-TYPE TRANSCRIPTIONAL REGULATOR EXSA"/>
    <property type="match status" value="1"/>
</dbReference>
<dbReference type="SMART" id="SM00342">
    <property type="entry name" value="HTH_ARAC"/>
    <property type="match status" value="1"/>
</dbReference>
<dbReference type="PROSITE" id="PS01124">
    <property type="entry name" value="HTH_ARAC_FAMILY_2"/>
    <property type="match status" value="1"/>
</dbReference>
<evidence type="ECO:0000313" key="6">
    <source>
        <dbReference type="Proteomes" id="UP000317429"/>
    </source>
</evidence>
<sequence>MDRLPQFDSHSREEEQDEIVAKALEIIWNGLQHAPLNVNEVAQQLPVTRRTLDRRFAACLGRSVLEEINLCRISRAKQLLSETDMLVKTISFVAGFPSRERMRLLFLKEEGLSPSDYREQTRVATGAEHAAHALSGEDAQRFSLRRVS</sequence>
<keyword evidence="3" id="KW-0804">Transcription</keyword>
<evidence type="ECO:0000256" key="1">
    <source>
        <dbReference type="ARBA" id="ARBA00023015"/>
    </source>
</evidence>
<name>A0A518DG31_9BACT</name>
<dbReference type="Proteomes" id="UP000317429">
    <property type="component" value="Chromosome"/>
</dbReference>
<accession>A0A518DG31</accession>
<organism evidence="5 6">
    <name type="scientific">Pirellulimonas nuda</name>
    <dbReference type="NCBI Taxonomy" id="2528009"/>
    <lineage>
        <taxon>Bacteria</taxon>
        <taxon>Pseudomonadati</taxon>
        <taxon>Planctomycetota</taxon>
        <taxon>Planctomycetia</taxon>
        <taxon>Pirellulales</taxon>
        <taxon>Lacipirellulaceae</taxon>
        <taxon>Pirellulimonas</taxon>
    </lineage>
</organism>
<evidence type="ECO:0000259" key="4">
    <source>
        <dbReference type="PROSITE" id="PS01124"/>
    </source>
</evidence>
<dbReference type="InterPro" id="IPR009057">
    <property type="entry name" value="Homeodomain-like_sf"/>
</dbReference>
<dbReference type="KEGG" id="pnd:Pla175_38320"/>
<dbReference type="GO" id="GO:0003700">
    <property type="term" value="F:DNA-binding transcription factor activity"/>
    <property type="evidence" value="ECO:0007669"/>
    <property type="project" value="InterPro"/>
</dbReference>
<dbReference type="Pfam" id="PF12833">
    <property type="entry name" value="HTH_18"/>
    <property type="match status" value="1"/>
</dbReference>
<reference evidence="5 6" key="1">
    <citation type="submission" date="2019-02" db="EMBL/GenBank/DDBJ databases">
        <title>Deep-cultivation of Planctomycetes and their phenomic and genomic characterization uncovers novel biology.</title>
        <authorList>
            <person name="Wiegand S."/>
            <person name="Jogler M."/>
            <person name="Boedeker C."/>
            <person name="Pinto D."/>
            <person name="Vollmers J."/>
            <person name="Rivas-Marin E."/>
            <person name="Kohn T."/>
            <person name="Peeters S.H."/>
            <person name="Heuer A."/>
            <person name="Rast P."/>
            <person name="Oberbeckmann S."/>
            <person name="Bunk B."/>
            <person name="Jeske O."/>
            <person name="Meyerdierks A."/>
            <person name="Storesund J.E."/>
            <person name="Kallscheuer N."/>
            <person name="Luecker S."/>
            <person name="Lage O.M."/>
            <person name="Pohl T."/>
            <person name="Merkel B.J."/>
            <person name="Hornburger P."/>
            <person name="Mueller R.-W."/>
            <person name="Bruemmer F."/>
            <person name="Labrenz M."/>
            <person name="Spormann A.M."/>
            <person name="Op den Camp H."/>
            <person name="Overmann J."/>
            <person name="Amann R."/>
            <person name="Jetten M.S.M."/>
            <person name="Mascher T."/>
            <person name="Medema M.H."/>
            <person name="Devos D.P."/>
            <person name="Kaster A.-K."/>
            <person name="Ovreas L."/>
            <person name="Rohde M."/>
            <person name="Galperin M.Y."/>
            <person name="Jogler C."/>
        </authorList>
    </citation>
    <scope>NUCLEOTIDE SEQUENCE [LARGE SCALE GENOMIC DNA]</scope>
    <source>
        <strain evidence="5 6">Pla175</strain>
    </source>
</reference>
<keyword evidence="1" id="KW-0805">Transcription regulation</keyword>
<feature type="domain" description="HTH araC/xylS-type" evidence="4">
    <location>
        <begin position="21"/>
        <end position="120"/>
    </location>
</feature>
<dbReference type="GO" id="GO:0043565">
    <property type="term" value="F:sequence-specific DNA binding"/>
    <property type="evidence" value="ECO:0007669"/>
    <property type="project" value="InterPro"/>
</dbReference>
<evidence type="ECO:0000256" key="2">
    <source>
        <dbReference type="ARBA" id="ARBA00023125"/>
    </source>
</evidence>
<dbReference type="Gene3D" id="1.10.10.60">
    <property type="entry name" value="Homeodomain-like"/>
    <property type="match status" value="1"/>
</dbReference>